<gene>
    <name evidence="2" type="ORF">LX32DRAFT_721889</name>
</gene>
<proteinExistence type="predicted"/>
<dbReference type="AlphaFoldDB" id="A0AAD9HGF8"/>
<accession>A0AAD9HGF8</accession>
<keyword evidence="1" id="KW-0812">Transmembrane</keyword>
<evidence type="ECO:0000256" key="1">
    <source>
        <dbReference type="SAM" id="Phobius"/>
    </source>
</evidence>
<reference evidence="2" key="1">
    <citation type="submission" date="2021-06" db="EMBL/GenBank/DDBJ databases">
        <title>Comparative genomics, transcriptomics and evolutionary studies reveal genomic signatures of adaptation to plant cell wall in hemibiotrophic fungi.</title>
        <authorList>
            <consortium name="DOE Joint Genome Institute"/>
            <person name="Baroncelli R."/>
            <person name="Diaz J.F."/>
            <person name="Benocci T."/>
            <person name="Peng M."/>
            <person name="Battaglia E."/>
            <person name="Haridas S."/>
            <person name="Andreopoulos W."/>
            <person name="Labutti K."/>
            <person name="Pangilinan J."/>
            <person name="Floch G.L."/>
            <person name="Makela M.R."/>
            <person name="Henrissat B."/>
            <person name="Grigoriev I.V."/>
            <person name="Crouch J.A."/>
            <person name="De Vries R.P."/>
            <person name="Sukno S.A."/>
            <person name="Thon M.R."/>
        </authorList>
    </citation>
    <scope>NUCLEOTIDE SEQUENCE</scope>
    <source>
        <strain evidence="2">MAFF235873</strain>
    </source>
</reference>
<protein>
    <submittedName>
        <fullName evidence="2">Uncharacterized protein</fullName>
    </submittedName>
</protein>
<name>A0AAD9HGF8_9PEZI</name>
<keyword evidence="1" id="KW-0472">Membrane</keyword>
<keyword evidence="1" id="KW-1133">Transmembrane helix</keyword>
<keyword evidence="3" id="KW-1185">Reference proteome</keyword>
<evidence type="ECO:0000313" key="2">
    <source>
        <dbReference type="EMBL" id="KAK2027609.1"/>
    </source>
</evidence>
<comment type="caution">
    <text evidence="2">The sequence shown here is derived from an EMBL/GenBank/DDBJ whole genome shotgun (WGS) entry which is preliminary data.</text>
</comment>
<dbReference type="Proteomes" id="UP001232148">
    <property type="component" value="Unassembled WGS sequence"/>
</dbReference>
<sequence>MTAILSFRQEPDNSTCPKDCSAQPCELQANADVAGIGVLVGFLATGWLAVLLVMFRYCLAFDPTADPFADPKRDRRHGRRRVLKPNAFDVKVTGMFKGLRQRLGHHSYWDMALSKSLLNMGV</sequence>
<feature type="transmembrane region" description="Helical" evidence="1">
    <location>
        <begin position="33"/>
        <end position="55"/>
    </location>
</feature>
<evidence type="ECO:0000313" key="3">
    <source>
        <dbReference type="Proteomes" id="UP001232148"/>
    </source>
</evidence>
<dbReference type="EMBL" id="MU842892">
    <property type="protein sequence ID" value="KAK2027609.1"/>
    <property type="molecule type" value="Genomic_DNA"/>
</dbReference>
<organism evidence="2 3">
    <name type="scientific">Colletotrichum zoysiae</name>
    <dbReference type="NCBI Taxonomy" id="1216348"/>
    <lineage>
        <taxon>Eukaryota</taxon>
        <taxon>Fungi</taxon>
        <taxon>Dikarya</taxon>
        <taxon>Ascomycota</taxon>
        <taxon>Pezizomycotina</taxon>
        <taxon>Sordariomycetes</taxon>
        <taxon>Hypocreomycetidae</taxon>
        <taxon>Glomerellales</taxon>
        <taxon>Glomerellaceae</taxon>
        <taxon>Colletotrichum</taxon>
        <taxon>Colletotrichum graminicola species complex</taxon>
    </lineage>
</organism>